<dbReference type="InterPro" id="IPR016211">
    <property type="entry name" value="Glu/Phe/Leu/Val/Trp_DH_bac/arc"/>
</dbReference>
<dbReference type="PANTHER" id="PTHR42722">
    <property type="entry name" value="LEUCINE DEHYDROGENASE"/>
    <property type="match status" value="1"/>
</dbReference>
<dbReference type="Pfam" id="PF02812">
    <property type="entry name" value="ELFV_dehydrog_N"/>
    <property type="match status" value="1"/>
</dbReference>
<dbReference type="EMBL" id="CP133270">
    <property type="protein sequence ID" value="WVX66425.1"/>
    <property type="molecule type" value="Genomic_DNA"/>
</dbReference>
<dbReference type="PANTHER" id="PTHR42722:SF1">
    <property type="entry name" value="VALINE DEHYDROGENASE"/>
    <property type="match status" value="1"/>
</dbReference>
<proteinExistence type="inferred from homology"/>
<evidence type="ECO:0000256" key="1">
    <source>
        <dbReference type="ARBA" id="ARBA00006382"/>
    </source>
</evidence>
<dbReference type="CDD" id="cd01075">
    <property type="entry name" value="NAD_bind_Leu_Phe_Val_DH"/>
    <property type="match status" value="1"/>
</dbReference>
<keyword evidence="2 4" id="KW-0560">Oxidoreductase</keyword>
<protein>
    <submittedName>
        <fullName evidence="6">Glu/Leu/Phe/Val dehydrogenase</fullName>
    </submittedName>
</protein>
<evidence type="ECO:0000313" key="7">
    <source>
        <dbReference type="Proteomes" id="UP001330434"/>
    </source>
</evidence>
<dbReference type="Gene3D" id="3.40.50.720">
    <property type="entry name" value="NAD(P)-binding Rossmann-like Domain"/>
    <property type="match status" value="1"/>
</dbReference>
<dbReference type="InterPro" id="IPR046346">
    <property type="entry name" value="Aminoacid_DH-like_N_sf"/>
</dbReference>
<feature type="domain" description="Glutamate/phenylalanine/leucine/valine/L-tryptophan dehydrogenase C-terminal" evidence="5">
    <location>
        <begin position="145"/>
        <end position="352"/>
    </location>
</feature>
<dbReference type="Proteomes" id="UP001330434">
    <property type="component" value="Chromosome"/>
</dbReference>
<dbReference type="SUPFAM" id="SSF53223">
    <property type="entry name" value="Aminoacid dehydrogenase-like, N-terminal domain"/>
    <property type="match status" value="1"/>
</dbReference>
<evidence type="ECO:0000256" key="2">
    <source>
        <dbReference type="ARBA" id="ARBA00023002"/>
    </source>
</evidence>
<dbReference type="PIRSF" id="PIRSF000188">
    <property type="entry name" value="Phe_leu_dh"/>
    <property type="match status" value="1"/>
</dbReference>
<keyword evidence="7" id="KW-1185">Reference proteome</keyword>
<evidence type="ECO:0000259" key="5">
    <source>
        <dbReference type="SMART" id="SM00839"/>
    </source>
</evidence>
<dbReference type="InterPro" id="IPR006095">
    <property type="entry name" value="Glu/Leu/Phe/Val/Trp_DH"/>
</dbReference>
<sequence length="357" mass="38523">MTVFYARDFDNHENVVFCNDEETGLKAIIAIHNTNRGPALGGCRMWNYVDEQEAVTDALRLSRGMTYKAAIANLKLGGGKAVIIGNSKRDKSPELFRAFGRFVERLGGDYITAEDVGTSVQDMSYIHDTTSHVVGLDLSIQGGSGDPSPLTALGVFQSIKAAVAYKLEQSSLEGVTVAVQGLGHVGQHLCALLKEAGANLIITDIDAESLKICAEKFKAKTVAPHEIYGIQADVFSPCALGAVINDETIPLFKFPIIAGAANNQLARAEHGEIITEKGILYAPDYVVNAGGLISVSYEGPNFDPDVVRRHVEEIHDTLLVIFRKAEERGISTSDAADLLAEERFKRVKSEVSSKKAS</sequence>
<reference evidence="6 7" key="1">
    <citation type="journal article" date="2024" name="Environ. Microbiol.">
        <title>Novel evolutionary insights on the interactions of the Holosporales (Alphaproteobacteria) with eukaryotic hosts from comparative genomics.</title>
        <authorList>
            <person name="Giovannini M."/>
            <person name="Petroni G."/>
            <person name="Castelli M."/>
        </authorList>
    </citation>
    <scope>NUCLEOTIDE SEQUENCE [LARGE SCALE GENOMIC DNA]</scope>
    <source>
        <strain evidence="6 7">US_Bl 15I1</strain>
    </source>
</reference>
<dbReference type="InterPro" id="IPR036291">
    <property type="entry name" value="NAD(P)-bd_dom_sf"/>
</dbReference>
<dbReference type="SUPFAM" id="SSF51735">
    <property type="entry name" value="NAD(P)-binding Rossmann-fold domains"/>
    <property type="match status" value="1"/>
</dbReference>
<accession>A0ABZ2C3T5</accession>
<dbReference type="SMART" id="SM00839">
    <property type="entry name" value="ELFV_dehydrog"/>
    <property type="match status" value="1"/>
</dbReference>
<comment type="similarity">
    <text evidence="1 4">Belongs to the Glu/Leu/Phe/Val dehydrogenases family.</text>
</comment>
<evidence type="ECO:0000256" key="4">
    <source>
        <dbReference type="RuleBase" id="RU004417"/>
    </source>
</evidence>
<evidence type="ECO:0000256" key="3">
    <source>
        <dbReference type="ARBA" id="ARBA00023027"/>
    </source>
</evidence>
<dbReference type="InterPro" id="IPR006097">
    <property type="entry name" value="Glu/Leu/Phe/Val/Trp_DH_dimer"/>
</dbReference>
<dbReference type="RefSeq" id="WP_331255296.1">
    <property type="nucleotide sequence ID" value="NZ_CP133270.1"/>
</dbReference>
<dbReference type="Pfam" id="PF00208">
    <property type="entry name" value="ELFV_dehydrog"/>
    <property type="match status" value="2"/>
</dbReference>
<evidence type="ECO:0000313" key="6">
    <source>
        <dbReference type="EMBL" id="WVX66425.1"/>
    </source>
</evidence>
<dbReference type="InterPro" id="IPR006096">
    <property type="entry name" value="Glu/Leu/Phe/Val/Trp_DH_C"/>
</dbReference>
<gene>
    <name evidence="6" type="ORF">Bealeia1_00603</name>
</gene>
<name>A0ABZ2C3T5_9PROT</name>
<keyword evidence="3" id="KW-0520">NAD</keyword>
<dbReference type="Gene3D" id="3.40.50.10860">
    <property type="entry name" value="Leucine Dehydrogenase, chain A, domain 1"/>
    <property type="match status" value="1"/>
</dbReference>
<organism evidence="6 7">
    <name type="scientific">Candidatus Bealeia paramacronuclearis</name>
    <dbReference type="NCBI Taxonomy" id="1921001"/>
    <lineage>
        <taxon>Bacteria</taxon>
        <taxon>Pseudomonadati</taxon>
        <taxon>Pseudomonadota</taxon>
        <taxon>Alphaproteobacteria</taxon>
        <taxon>Holosporales</taxon>
        <taxon>Holosporaceae</taxon>
        <taxon>Candidatus Bealeia</taxon>
    </lineage>
</organism>
<dbReference type="PRINTS" id="PR00082">
    <property type="entry name" value="GLFDHDRGNASE"/>
</dbReference>